<organism evidence="2 3">
    <name type="scientific">Meganyctiphanes norvegica</name>
    <name type="common">Northern krill</name>
    <name type="synonym">Thysanopoda norvegica</name>
    <dbReference type="NCBI Taxonomy" id="48144"/>
    <lineage>
        <taxon>Eukaryota</taxon>
        <taxon>Metazoa</taxon>
        <taxon>Ecdysozoa</taxon>
        <taxon>Arthropoda</taxon>
        <taxon>Crustacea</taxon>
        <taxon>Multicrustacea</taxon>
        <taxon>Malacostraca</taxon>
        <taxon>Eumalacostraca</taxon>
        <taxon>Eucarida</taxon>
        <taxon>Euphausiacea</taxon>
        <taxon>Euphausiidae</taxon>
        <taxon>Meganyctiphanes</taxon>
    </lineage>
</organism>
<reference evidence="2 3" key="1">
    <citation type="submission" date="2024-05" db="EMBL/GenBank/DDBJ databases">
        <authorList>
            <person name="Wallberg A."/>
        </authorList>
    </citation>
    <scope>NUCLEOTIDE SEQUENCE [LARGE SCALE GENOMIC DNA]</scope>
</reference>
<keyword evidence="3" id="KW-1185">Reference proteome</keyword>
<dbReference type="Proteomes" id="UP001497623">
    <property type="component" value="Unassembled WGS sequence"/>
</dbReference>
<dbReference type="EMBL" id="CAXKWB010005044">
    <property type="protein sequence ID" value="CAL4076420.1"/>
    <property type="molecule type" value="Genomic_DNA"/>
</dbReference>
<dbReference type="InterPro" id="IPR058698">
    <property type="entry name" value="CUB_metazoa"/>
</dbReference>
<feature type="non-terminal residue" evidence="2">
    <location>
        <position position="1"/>
    </location>
</feature>
<protein>
    <recommendedName>
        <fullName evidence="1">CUB domain-containing protein</fullName>
    </recommendedName>
</protein>
<evidence type="ECO:0000313" key="3">
    <source>
        <dbReference type="Proteomes" id="UP001497623"/>
    </source>
</evidence>
<dbReference type="AlphaFoldDB" id="A0AAV2QCG0"/>
<dbReference type="PANTHER" id="PTHR33236">
    <property type="entry name" value="INTRAFLAGELLAR TRANSPORT PROTEIN 122 FAMILY PROTEIN-RELATED"/>
    <property type="match status" value="1"/>
</dbReference>
<dbReference type="InterPro" id="IPR035914">
    <property type="entry name" value="Sperma_CUB_dom_sf"/>
</dbReference>
<dbReference type="PANTHER" id="PTHR33236:SF5">
    <property type="entry name" value="CUB DOMAIN-CONTAINING PROTEIN"/>
    <property type="match status" value="1"/>
</dbReference>
<feature type="domain" description="CUB" evidence="1">
    <location>
        <begin position="68"/>
        <end position="116"/>
    </location>
</feature>
<dbReference type="Pfam" id="PF26080">
    <property type="entry name" value="CUB_animal"/>
    <property type="match status" value="1"/>
</dbReference>
<proteinExistence type="predicted"/>
<accession>A0AAV2QCG0</accession>
<gene>
    <name evidence="2" type="ORF">MNOR_LOCUS10143</name>
</gene>
<evidence type="ECO:0000313" key="2">
    <source>
        <dbReference type="EMBL" id="CAL4076420.1"/>
    </source>
</evidence>
<dbReference type="SUPFAM" id="SSF49854">
    <property type="entry name" value="Spermadhesin, CUB domain"/>
    <property type="match status" value="1"/>
</dbReference>
<comment type="caution">
    <text evidence="2">The sequence shown here is derived from an EMBL/GenBank/DDBJ whole genome shotgun (WGS) entry which is preliminary data.</text>
</comment>
<name>A0AAV2QCG0_MEGNR</name>
<sequence length="206" mass="22824">VCNEDQFTVDGEIKFTYLCGSAPTDWHFYLDVLGKANPTVFNFMTTSASFNRRFKIKVTMVPCDQKIPCGCGQYFRGPSGTIQSWNYPDYYPALVNYGICFRKEKGTCTTTLTRSGPSFVGCPDLYRQPVGQFNAATPVGSINIINLYCQLPCFAPPFATACTLPSPVSTINNGPLIIHHQTNIDPVPNHTNQVSGFYQTFSHNSC</sequence>
<evidence type="ECO:0000259" key="1">
    <source>
        <dbReference type="Pfam" id="PF26080"/>
    </source>
</evidence>